<evidence type="ECO:0000313" key="6">
    <source>
        <dbReference type="EMBL" id="MZP44161.1"/>
    </source>
</evidence>
<dbReference type="InterPro" id="IPR011006">
    <property type="entry name" value="CheY-like_superfamily"/>
</dbReference>
<evidence type="ECO:0000256" key="3">
    <source>
        <dbReference type="PROSITE-ProRule" id="PRU00169"/>
    </source>
</evidence>
<feature type="domain" description="Response regulatory" evidence="4">
    <location>
        <begin position="5"/>
        <end position="119"/>
    </location>
</feature>
<accession>A0A845LF18</accession>
<protein>
    <recommendedName>
        <fullName evidence="1">Stage 0 sporulation protein A homolog</fullName>
    </recommendedName>
</protein>
<gene>
    <name evidence="6" type="ORF">GTO89_14075</name>
</gene>
<dbReference type="SMART" id="SM00471">
    <property type="entry name" value="HDc"/>
    <property type="match status" value="1"/>
</dbReference>
<dbReference type="InterPro" id="IPR052020">
    <property type="entry name" value="Cyclic_di-GMP/3'3'-cGAMP_PDE"/>
</dbReference>
<feature type="domain" description="HD-GYP" evidence="5">
    <location>
        <begin position="127"/>
        <end position="318"/>
    </location>
</feature>
<dbReference type="InterPro" id="IPR001789">
    <property type="entry name" value="Sig_transdc_resp-reg_receiver"/>
</dbReference>
<dbReference type="SMART" id="SM00448">
    <property type="entry name" value="REC"/>
    <property type="match status" value="1"/>
</dbReference>
<dbReference type="Gene3D" id="3.40.50.2300">
    <property type="match status" value="1"/>
</dbReference>
<reference evidence="6 7" key="1">
    <citation type="submission" date="2020-01" db="EMBL/GenBank/DDBJ databases">
        <title>Whole genome sequence of Heliobacterium gestii DSM 11169.</title>
        <authorList>
            <person name="Kyndt J.A."/>
            <person name="Meyer T.E."/>
        </authorList>
    </citation>
    <scope>NUCLEOTIDE SEQUENCE [LARGE SCALE GENOMIC DNA]</scope>
    <source>
        <strain evidence="6 7">DSM 11169</strain>
    </source>
</reference>
<sequence>MEIPKILVVDDNRANRMLLCGLLKPYRVIEADSGQAALEMLRTIKPDLILLDVMMPDMNGFCVLSKVKSNKETQLIPVVLITSLHGMDERIKSFEIGADDFITKPFNPLELQARVKSLLRIKALHDELESFQNVVFSLAQALEARDHYSVNHSKRTSDFAHQLALRVMDDPGEAEVIKIAGLLHDIGKIGIRDEILFKPGKLTPDEFEAIKAHPVTGEKICASIHTLAPVLPLIRHHHEAYNGKGYPDGLQGEDIPLGGRILAIADTYDALTSNRPYRKALPQAEALAILRSHAGEQWDPDLTACFCDMVEEEGEAIG</sequence>
<evidence type="ECO:0000259" key="4">
    <source>
        <dbReference type="PROSITE" id="PS50110"/>
    </source>
</evidence>
<dbReference type="PANTHER" id="PTHR45228">
    <property type="entry name" value="CYCLIC DI-GMP PHOSPHODIESTERASE TM_0186-RELATED"/>
    <property type="match status" value="1"/>
</dbReference>
<dbReference type="OrthoDB" id="9804747at2"/>
<feature type="modified residue" description="4-aspartylphosphate" evidence="3">
    <location>
        <position position="52"/>
    </location>
</feature>
<dbReference type="EMBL" id="WXEX01000013">
    <property type="protein sequence ID" value="MZP44161.1"/>
    <property type="molecule type" value="Genomic_DNA"/>
</dbReference>
<evidence type="ECO:0000313" key="7">
    <source>
        <dbReference type="Proteomes" id="UP000471031"/>
    </source>
</evidence>
<keyword evidence="7" id="KW-1185">Reference proteome</keyword>
<dbReference type="SUPFAM" id="SSF109604">
    <property type="entry name" value="HD-domain/PDEase-like"/>
    <property type="match status" value="1"/>
</dbReference>
<dbReference type="Proteomes" id="UP000471031">
    <property type="component" value="Unassembled WGS sequence"/>
</dbReference>
<evidence type="ECO:0000259" key="5">
    <source>
        <dbReference type="PROSITE" id="PS51832"/>
    </source>
</evidence>
<comment type="function">
    <text evidence="2">May play the central regulatory role in sporulation. It may be an element of the effector pathway responsible for the activation of sporulation genes in response to nutritional stress. Spo0A may act in concert with spo0H (a sigma factor) to control the expression of some genes that are critical to the sporulation process.</text>
</comment>
<dbReference type="Gene3D" id="1.10.3210.10">
    <property type="entry name" value="Hypothetical protein af1432"/>
    <property type="match status" value="1"/>
</dbReference>
<dbReference type="InterPro" id="IPR037522">
    <property type="entry name" value="HD_GYP_dom"/>
</dbReference>
<dbReference type="GO" id="GO:0000160">
    <property type="term" value="P:phosphorelay signal transduction system"/>
    <property type="evidence" value="ECO:0007669"/>
    <property type="project" value="InterPro"/>
</dbReference>
<dbReference type="CDD" id="cd00077">
    <property type="entry name" value="HDc"/>
    <property type="match status" value="1"/>
</dbReference>
<comment type="caution">
    <text evidence="6">The sequence shown here is derived from an EMBL/GenBank/DDBJ whole genome shotgun (WGS) entry which is preliminary data.</text>
</comment>
<evidence type="ECO:0000256" key="1">
    <source>
        <dbReference type="ARBA" id="ARBA00018672"/>
    </source>
</evidence>
<dbReference type="PROSITE" id="PS51832">
    <property type="entry name" value="HD_GYP"/>
    <property type="match status" value="1"/>
</dbReference>
<dbReference type="SUPFAM" id="SSF52172">
    <property type="entry name" value="CheY-like"/>
    <property type="match status" value="1"/>
</dbReference>
<organism evidence="6 7">
    <name type="scientific">Heliomicrobium gestii</name>
    <name type="common">Heliobacterium gestii</name>
    <dbReference type="NCBI Taxonomy" id="2699"/>
    <lineage>
        <taxon>Bacteria</taxon>
        <taxon>Bacillati</taxon>
        <taxon>Bacillota</taxon>
        <taxon>Clostridia</taxon>
        <taxon>Eubacteriales</taxon>
        <taxon>Heliobacteriaceae</taxon>
        <taxon>Heliomicrobium</taxon>
    </lineage>
</organism>
<dbReference type="InterPro" id="IPR003607">
    <property type="entry name" value="HD/PDEase_dom"/>
</dbReference>
<keyword evidence="3" id="KW-0597">Phosphoprotein</keyword>
<dbReference type="Pfam" id="PF00072">
    <property type="entry name" value="Response_reg"/>
    <property type="match status" value="1"/>
</dbReference>
<name>A0A845LF18_HELGE</name>
<dbReference type="PROSITE" id="PS50110">
    <property type="entry name" value="RESPONSE_REGULATORY"/>
    <property type="match status" value="1"/>
</dbReference>
<dbReference type="Pfam" id="PF13487">
    <property type="entry name" value="HD_5"/>
    <property type="match status" value="1"/>
</dbReference>
<dbReference type="AlphaFoldDB" id="A0A845LF18"/>
<evidence type="ECO:0000256" key="2">
    <source>
        <dbReference type="ARBA" id="ARBA00024867"/>
    </source>
</evidence>
<proteinExistence type="predicted"/>